<dbReference type="HOGENOM" id="CLU_078510_1_0_9"/>
<evidence type="ECO:0000313" key="3">
    <source>
        <dbReference type="Proteomes" id="UP000007239"/>
    </source>
</evidence>
<evidence type="ECO:0000259" key="1">
    <source>
        <dbReference type="Pfam" id="PF01493"/>
    </source>
</evidence>
<proteinExistence type="predicted"/>
<dbReference type="InterPro" id="IPR035710">
    <property type="entry name" value="Archaeal_gltB"/>
</dbReference>
<accession>F6BHI0</accession>
<dbReference type="eggNOG" id="COG0070">
    <property type="taxonomic scope" value="Bacteria"/>
</dbReference>
<sequence>MKTIDAKDMHYKDLNEMIKELVNSGEDVINLKNVNGQRYIGDNLNGSTKINIEGTPGNDLAAFMDGLTIEVFGNGQDAIGNTMNDGSIIVHGHVGDVVGYGMRGGSMYIKSDAGYRVGIHMKQYNDKVPVVVIGGTPGDFFGEYMAGGCMIVLNLSNKKDIVGEYCGTGMHGGVIYLRCNDVEDYKLGKEVIKEEATEDDLKEISKYIKNFSSYFKYDYDKIMNHKFIKLHPAGHRPYGKLYA</sequence>
<dbReference type="InterPro" id="IPR002489">
    <property type="entry name" value="Glu_synth_asu_C"/>
</dbReference>
<dbReference type="SUPFAM" id="SSF69336">
    <property type="entry name" value="Alpha subunit of glutamate synthase, C-terminal domain"/>
    <property type="match status" value="1"/>
</dbReference>
<dbReference type="Pfam" id="PF01493">
    <property type="entry name" value="GXGXG"/>
    <property type="match status" value="1"/>
</dbReference>
<dbReference type="InterPro" id="IPR036485">
    <property type="entry name" value="Glu_synth_asu_C_sf"/>
</dbReference>
<dbReference type="KEGG" id="txy:Thexy_0510"/>
<keyword evidence="3" id="KW-1185">Reference proteome</keyword>
<protein>
    <submittedName>
        <fullName evidence="2">Glutamate synthase alpha subunit domain protein</fullName>
    </submittedName>
</protein>
<dbReference type="PANTHER" id="PTHR39673">
    <property type="entry name" value="TUNGSTEN FORMYLMETHANOFURAN DEHYDROGENASE, SUBUNIT C (FWDC)"/>
    <property type="match status" value="1"/>
</dbReference>
<dbReference type="CDD" id="cd00981">
    <property type="entry name" value="arch_gltB"/>
    <property type="match status" value="1"/>
</dbReference>
<evidence type="ECO:0000313" key="2">
    <source>
        <dbReference type="EMBL" id="AEF16561.1"/>
    </source>
</evidence>
<dbReference type="STRING" id="858215.Thexy_0510"/>
<reference evidence="2" key="1">
    <citation type="submission" date="2011-05" db="EMBL/GenBank/DDBJ databases">
        <title>Complete sequence of Thermoanaerobacterium xylanolyticum LX-11.</title>
        <authorList>
            <consortium name="US DOE Joint Genome Institute"/>
            <person name="Lucas S."/>
            <person name="Han J."/>
            <person name="Lapidus A."/>
            <person name="Cheng J.-F."/>
            <person name="Goodwin L."/>
            <person name="Pitluck S."/>
            <person name="Peters L."/>
            <person name="Mikhailova N."/>
            <person name="Lu M."/>
            <person name="Han C."/>
            <person name="Tapia R."/>
            <person name="Land M."/>
            <person name="Hauser L."/>
            <person name="Kyrpides N."/>
            <person name="Ivanova N."/>
            <person name="Pagani I."/>
            <person name="Hemme C."/>
            <person name="Woyke T."/>
        </authorList>
    </citation>
    <scope>NUCLEOTIDE SEQUENCE</scope>
    <source>
        <strain evidence="2">LX-11</strain>
    </source>
</reference>
<dbReference type="AlphaFoldDB" id="F6BHI0"/>
<dbReference type="PANTHER" id="PTHR39673:SF5">
    <property type="entry name" value="TUNGSTEN-CONTAINING FORMYLMETHANOFURAN DEHYDROGENASE 2 SUBUNIT C"/>
    <property type="match status" value="1"/>
</dbReference>
<dbReference type="RefSeq" id="WP_013787312.1">
    <property type="nucleotide sequence ID" value="NC_015555.1"/>
</dbReference>
<name>F6BHI0_THEXL</name>
<feature type="domain" description="Glutamate synthase alpha subunit C-terminal" evidence="1">
    <location>
        <begin position="11"/>
        <end position="199"/>
    </location>
</feature>
<dbReference type="GO" id="GO:0016491">
    <property type="term" value="F:oxidoreductase activity"/>
    <property type="evidence" value="ECO:0007669"/>
    <property type="project" value="InterPro"/>
</dbReference>
<dbReference type="EMBL" id="CP002739">
    <property type="protein sequence ID" value="AEF16561.1"/>
    <property type="molecule type" value="Genomic_DNA"/>
</dbReference>
<dbReference type="PIRSF" id="PIRSF006519">
    <property type="entry name" value="GOGAT_dom3"/>
    <property type="match status" value="1"/>
</dbReference>
<dbReference type="Gene3D" id="2.160.20.60">
    <property type="entry name" value="Glutamate synthase, alpha subunit, C-terminal domain"/>
    <property type="match status" value="1"/>
</dbReference>
<dbReference type="Proteomes" id="UP000007239">
    <property type="component" value="Chromosome"/>
</dbReference>
<gene>
    <name evidence="2" type="ordered locus">Thexy_0510</name>
</gene>
<organism evidence="2 3">
    <name type="scientific">Thermoanaerobacterium xylanolyticum (strain ATCC 49914 / DSM 7097 / LX-11)</name>
    <dbReference type="NCBI Taxonomy" id="858215"/>
    <lineage>
        <taxon>Bacteria</taxon>
        <taxon>Bacillati</taxon>
        <taxon>Bacillota</taxon>
        <taxon>Clostridia</taxon>
        <taxon>Thermoanaerobacterales</taxon>
        <taxon>Thermoanaerobacteraceae</taxon>
        <taxon>Thermoanaerobacterium</taxon>
    </lineage>
</organism>
<dbReference type="InterPro" id="IPR012061">
    <property type="entry name" value="Glu_synth_lsu_3"/>
</dbReference>